<dbReference type="AlphaFoldDB" id="A0A1F4TP19"/>
<evidence type="ECO:0000313" key="1">
    <source>
        <dbReference type="EMBL" id="OGC34367.1"/>
    </source>
</evidence>
<dbReference type="Proteomes" id="UP000177309">
    <property type="component" value="Unassembled WGS sequence"/>
</dbReference>
<name>A0A1F4TP19_UNCSA</name>
<reference evidence="1 2" key="1">
    <citation type="journal article" date="2016" name="Nat. Commun.">
        <title>Thousands of microbial genomes shed light on interconnected biogeochemical processes in an aquifer system.</title>
        <authorList>
            <person name="Anantharaman K."/>
            <person name="Brown C.T."/>
            <person name="Hug L.A."/>
            <person name="Sharon I."/>
            <person name="Castelle C.J."/>
            <person name="Probst A.J."/>
            <person name="Thomas B.C."/>
            <person name="Singh A."/>
            <person name="Wilkins M.J."/>
            <person name="Karaoz U."/>
            <person name="Brodie E.L."/>
            <person name="Williams K.H."/>
            <person name="Hubbard S.S."/>
            <person name="Banfield J.F."/>
        </authorList>
    </citation>
    <scope>NUCLEOTIDE SEQUENCE [LARGE SCALE GENOMIC DNA]</scope>
</reference>
<protein>
    <submittedName>
        <fullName evidence="1">Uncharacterized protein</fullName>
    </submittedName>
</protein>
<comment type="caution">
    <text evidence="1">The sequence shown here is derived from an EMBL/GenBank/DDBJ whole genome shotgun (WGS) entry which is preliminary data.</text>
</comment>
<evidence type="ECO:0000313" key="2">
    <source>
        <dbReference type="Proteomes" id="UP000177309"/>
    </source>
</evidence>
<organism evidence="1 2">
    <name type="scientific">candidate division WOR-1 bacterium RIFOXYC2_FULL_41_25</name>
    <dbReference type="NCBI Taxonomy" id="1802586"/>
    <lineage>
        <taxon>Bacteria</taxon>
        <taxon>Bacillati</taxon>
        <taxon>Saganbacteria</taxon>
    </lineage>
</organism>
<sequence length="62" mass="6854">MEKRKWIQPQLMVLTRGKQEEAVLVACKNGGFTPSGPDYDHERCYSNDEPACVPLCNALGAS</sequence>
<accession>A0A1F4TP19</accession>
<gene>
    <name evidence="1" type="ORF">A2462_07925</name>
</gene>
<proteinExistence type="predicted"/>
<dbReference type="EMBL" id="MEUI01000019">
    <property type="protein sequence ID" value="OGC34367.1"/>
    <property type="molecule type" value="Genomic_DNA"/>
</dbReference>